<evidence type="ECO:0000256" key="1">
    <source>
        <dbReference type="SAM" id="MobiDB-lite"/>
    </source>
</evidence>
<reference evidence="2 3" key="1">
    <citation type="submission" date="2017-10" db="EMBL/GenBank/DDBJ databases">
        <title>Novel microbial diversity and functional potential in the marine mammal oral microbiome.</title>
        <authorList>
            <person name="Dudek N.K."/>
            <person name="Sun C.L."/>
            <person name="Burstein D."/>
            <person name="Kantor R.S."/>
            <person name="Aliaga Goltsman D.S."/>
            <person name="Bik E.M."/>
            <person name="Thomas B.C."/>
            <person name="Banfield J.F."/>
            <person name="Relman D.A."/>
        </authorList>
    </citation>
    <scope>NUCLEOTIDE SEQUENCE [LARGE SCALE GENOMIC DNA]</scope>
    <source>
        <strain evidence="2">DOLJORAL78_61_10</strain>
    </source>
</reference>
<dbReference type="AlphaFoldDB" id="A0A2G6KFE1"/>
<comment type="caution">
    <text evidence="2">The sequence shown here is derived from an EMBL/GenBank/DDBJ whole genome shotgun (WGS) entry which is preliminary data.</text>
</comment>
<evidence type="ECO:0000313" key="2">
    <source>
        <dbReference type="EMBL" id="PIE34110.1"/>
    </source>
</evidence>
<proteinExistence type="predicted"/>
<dbReference type="Proteomes" id="UP000230914">
    <property type="component" value="Unassembled WGS sequence"/>
</dbReference>
<gene>
    <name evidence="2" type="ORF">CSA55_01330</name>
</gene>
<protein>
    <submittedName>
        <fullName evidence="2">Uncharacterized protein</fullName>
    </submittedName>
</protein>
<organism evidence="2 3">
    <name type="scientific">Ilumatobacter coccineus</name>
    <dbReference type="NCBI Taxonomy" id="467094"/>
    <lineage>
        <taxon>Bacteria</taxon>
        <taxon>Bacillati</taxon>
        <taxon>Actinomycetota</taxon>
        <taxon>Acidimicrobiia</taxon>
        <taxon>Acidimicrobiales</taxon>
        <taxon>Ilumatobacteraceae</taxon>
        <taxon>Ilumatobacter</taxon>
    </lineage>
</organism>
<evidence type="ECO:0000313" key="3">
    <source>
        <dbReference type="Proteomes" id="UP000230914"/>
    </source>
</evidence>
<dbReference type="EMBL" id="PDSL01000022">
    <property type="protein sequence ID" value="PIE34110.1"/>
    <property type="molecule type" value="Genomic_DNA"/>
</dbReference>
<name>A0A2G6KFE1_9ACTN</name>
<feature type="region of interest" description="Disordered" evidence="1">
    <location>
        <begin position="34"/>
        <end position="72"/>
    </location>
</feature>
<feature type="compositionally biased region" description="Acidic residues" evidence="1">
    <location>
        <begin position="42"/>
        <end position="58"/>
    </location>
</feature>
<accession>A0A2G6KFE1</accession>
<sequence>MRRCRLVFKLLLVGGVGALAWWMVCNRGSCPKMTASTGPDDLPADDVNTDDVTTDDEPQSTQTWAEPIDGQCPEGYPIKGNADSMIYHVPGGRSYDATIPERCYANEDDAIVDGFRAAKS</sequence>